<dbReference type="InterPro" id="IPR034660">
    <property type="entry name" value="DinB/YfiT-like"/>
</dbReference>
<feature type="domain" description="Mycothiol-dependent maleylpyruvate isomerase metal-binding" evidence="1">
    <location>
        <begin position="12"/>
        <end position="148"/>
    </location>
</feature>
<sequence>MGDDYEGLVDEVRASGERLQATLAGMTDQQAREPSLLPGWTRGHVVTHLARNADAMWRFARGVVDGRPAPAMYPGGPDARASAIEEGADRPAELLRADLEFSGARAARTMGSIDGASLDTDIHWKHTVPARMIPVLRWRELEIHHVDLGLGYTPADWSAAFVAHTLATELPALPGTGWDGETPDLPEAELLAWLIGRPTREDLPAVPSWPY</sequence>
<name>A0ABP9D454_9ACTN</name>
<dbReference type="EMBL" id="BAABKQ010000001">
    <property type="protein sequence ID" value="GAA4822254.1"/>
    <property type="molecule type" value="Genomic_DNA"/>
</dbReference>
<keyword evidence="3" id="KW-1185">Reference proteome</keyword>
<reference evidence="3" key="1">
    <citation type="journal article" date="2019" name="Int. J. Syst. Evol. Microbiol.">
        <title>The Global Catalogue of Microorganisms (GCM) 10K type strain sequencing project: providing services to taxonomists for standard genome sequencing and annotation.</title>
        <authorList>
            <consortium name="The Broad Institute Genomics Platform"/>
            <consortium name="The Broad Institute Genome Sequencing Center for Infectious Disease"/>
            <person name="Wu L."/>
            <person name="Ma J."/>
        </authorList>
    </citation>
    <scope>NUCLEOTIDE SEQUENCE [LARGE SCALE GENOMIC DNA]</scope>
    <source>
        <strain evidence="3">JCM 18542</strain>
    </source>
</reference>
<evidence type="ECO:0000313" key="2">
    <source>
        <dbReference type="EMBL" id="GAA4822254.1"/>
    </source>
</evidence>
<dbReference type="InterPro" id="IPR017517">
    <property type="entry name" value="Maleyloyr_isom"/>
</dbReference>
<accession>A0ABP9D454</accession>
<dbReference type="RefSeq" id="WP_200174784.1">
    <property type="nucleotide sequence ID" value="NZ_BAABKQ010000001.1"/>
</dbReference>
<gene>
    <name evidence="2" type="ORF">GCM10023353_33370</name>
</gene>
<keyword evidence="2" id="KW-0413">Isomerase</keyword>
<dbReference type="Pfam" id="PF11716">
    <property type="entry name" value="MDMPI_N"/>
    <property type="match status" value="1"/>
</dbReference>
<evidence type="ECO:0000313" key="3">
    <source>
        <dbReference type="Proteomes" id="UP001500839"/>
    </source>
</evidence>
<dbReference type="InterPro" id="IPR024344">
    <property type="entry name" value="MDMPI_metal-binding"/>
</dbReference>
<organism evidence="2 3">
    <name type="scientific">Tomitella cavernea</name>
    <dbReference type="NCBI Taxonomy" id="1387982"/>
    <lineage>
        <taxon>Bacteria</taxon>
        <taxon>Bacillati</taxon>
        <taxon>Actinomycetota</taxon>
        <taxon>Actinomycetes</taxon>
        <taxon>Mycobacteriales</taxon>
        <taxon>Tomitella</taxon>
    </lineage>
</organism>
<evidence type="ECO:0000259" key="1">
    <source>
        <dbReference type="Pfam" id="PF11716"/>
    </source>
</evidence>
<protein>
    <submittedName>
        <fullName evidence="2">Maleylpyruvate isomerase family mycothiol-dependent enzyme</fullName>
    </submittedName>
</protein>
<dbReference type="GO" id="GO:0016853">
    <property type="term" value="F:isomerase activity"/>
    <property type="evidence" value="ECO:0007669"/>
    <property type="project" value="UniProtKB-KW"/>
</dbReference>
<dbReference type="Proteomes" id="UP001500839">
    <property type="component" value="Unassembled WGS sequence"/>
</dbReference>
<proteinExistence type="predicted"/>
<comment type="caution">
    <text evidence="2">The sequence shown here is derived from an EMBL/GenBank/DDBJ whole genome shotgun (WGS) entry which is preliminary data.</text>
</comment>
<dbReference type="Gene3D" id="1.20.120.450">
    <property type="entry name" value="dinb family like domain"/>
    <property type="match status" value="1"/>
</dbReference>
<dbReference type="SUPFAM" id="SSF109854">
    <property type="entry name" value="DinB/YfiT-like putative metalloenzymes"/>
    <property type="match status" value="1"/>
</dbReference>
<dbReference type="NCBIfam" id="TIGR03083">
    <property type="entry name" value="maleylpyruvate isomerase family mycothiol-dependent enzyme"/>
    <property type="match status" value="1"/>
</dbReference>